<dbReference type="PANTHER" id="PTHR42815">
    <property type="entry name" value="FAD-BINDING, PUTATIVE (AFU_ORTHOLOGUE AFUA_6G07600)-RELATED"/>
    <property type="match status" value="1"/>
</dbReference>
<dbReference type="AlphaFoldDB" id="A0A0H4WTT4"/>
<dbReference type="STRING" id="1297742.A176_001627"/>
<dbReference type="Gene3D" id="2.30.110.10">
    <property type="entry name" value="Electron Transport, Fmn-binding Protein, Chain A"/>
    <property type="match status" value="1"/>
</dbReference>
<dbReference type="PATRIC" id="fig|1297742.4.peg.1643"/>
<gene>
    <name evidence="2" type="ORF">A176_001627</name>
</gene>
<protein>
    <submittedName>
        <fullName evidence="2">Phosphohydrolase (MutT/nudix family protein)</fullName>
    </submittedName>
</protein>
<feature type="domain" description="Pyridoxamine 5'-phosphate oxidase N-terminal" evidence="1">
    <location>
        <begin position="144"/>
        <end position="240"/>
    </location>
</feature>
<name>A0A0H4WTT4_9BACT</name>
<dbReference type="Proteomes" id="UP000009026">
    <property type="component" value="Chromosome"/>
</dbReference>
<keyword evidence="2" id="KW-0378">Hydrolase</keyword>
<evidence type="ECO:0000313" key="3">
    <source>
        <dbReference type="Proteomes" id="UP000009026"/>
    </source>
</evidence>
<dbReference type="Pfam" id="PF01243">
    <property type="entry name" value="PNPOx_N"/>
    <property type="match status" value="1"/>
</dbReference>
<dbReference type="KEGG" id="mym:A176_001627"/>
<keyword evidence="3" id="KW-1185">Reference proteome</keyword>
<organism evidence="2 3">
    <name type="scientific">Pseudomyxococcus hansupus</name>
    <dbReference type="NCBI Taxonomy" id="1297742"/>
    <lineage>
        <taxon>Bacteria</taxon>
        <taxon>Pseudomonadati</taxon>
        <taxon>Myxococcota</taxon>
        <taxon>Myxococcia</taxon>
        <taxon>Myxococcales</taxon>
        <taxon>Cystobacterineae</taxon>
        <taxon>Myxococcaceae</taxon>
        <taxon>Pseudomyxococcus</taxon>
    </lineage>
</organism>
<dbReference type="GO" id="GO:0016787">
    <property type="term" value="F:hydrolase activity"/>
    <property type="evidence" value="ECO:0007669"/>
    <property type="project" value="UniProtKB-KW"/>
</dbReference>
<dbReference type="InterPro" id="IPR011576">
    <property type="entry name" value="Pyridox_Oxase_N"/>
</dbReference>
<proteinExistence type="predicted"/>
<accession>A0A0H4WTT4</accession>
<dbReference type="SUPFAM" id="SSF50475">
    <property type="entry name" value="FMN-binding split barrel"/>
    <property type="match status" value="1"/>
</dbReference>
<dbReference type="InterPro" id="IPR012349">
    <property type="entry name" value="Split_barrel_FMN-bd"/>
</dbReference>
<sequence>MGSRPLGSMLKSLDALDSHCVQLLGCASFAVLGYIDVDGQARATAAGGVLGFASVVDATHLLLELPEPVPLNPTVGCGLLFFIPGLGETLRVNGRATLQGRTLTFTVEEAFVHCAKALIRSGLWKPPAELAPAAGATGSWAGDPEVRAWLTRTPFVLLMSWDAQGNADVSPKGDPAGFLRLDGTRVAVPDRPGNRRTDTFHNVLEQPRAALLALIPGEARVLEVSGTASLSSEPALLTSMTVEGKVPKLALLLEARSARILASPAILDAGLWDMSRHVPKERLPKMSDVFIDHVRRSPQRGAAAAALRVLASKRMMSWAIDVDYKKNLY</sequence>
<dbReference type="PANTHER" id="PTHR42815:SF2">
    <property type="entry name" value="FAD-BINDING, PUTATIVE (AFU_ORTHOLOGUE AFUA_6G07600)-RELATED"/>
    <property type="match status" value="1"/>
</dbReference>
<dbReference type="eggNOG" id="COG3576">
    <property type="taxonomic scope" value="Bacteria"/>
</dbReference>
<evidence type="ECO:0000313" key="2">
    <source>
        <dbReference type="EMBL" id="AKQ64715.1"/>
    </source>
</evidence>
<dbReference type="EMBL" id="CP012109">
    <property type="protein sequence ID" value="AKQ64715.1"/>
    <property type="molecule type" value="Genomic_DNA"/>
</dbReference>
<evidence type="ECO:0000259" key="1">
    <source>
        <dbReference type="Pfam" id="PF01243"/>
    </source>
</evidence>
<reference evidence="2 3" key="1">
    <citation type="journal article" date="2016" name="PLoS ONE">
        <title>Complete Genome Sequence and Comparative Genomics of a Novel Myxobacterium Myxococcus hansupus.</title>
        <authorList>
            <person name="Sharma G."/>
            <person name="Narwani T."/>
            <person name="Subramanian S."/>
        </authorList>
    </citation>
    <scope>NUCLEOTIDE SEQUENCE [LARGE SCALE GENOMIC DNA]</scope>
    <source>
        <strain evidence="3">mixupus</strain>
    </source>
</reference>